<evidence type="ECO:0000313" key="12">
    <source>
        <dbReference type="EMBL" id="GFM32032.1"/>
    </source>
</evidence>
<evidence type="ECO:0000256" key="4">
    <source>
        <dbReference type="ARBA" id="ARBA00022519"/>
    </source>
</evidence>
<organism evidence="12 13">
    <name type="scientific">Desulfovibrio subterraneus</name>
    <dbReference type="NCBI Taxonomy" id="2718620"/>
    <lineage>
        <taxon>Bacteria</taxon>
        <taxon>Pseudomonadati</taxon>
        <taxon>Thermodesulfobacteriota</taxon>
        <taxon>Desulfovibrionia</taxon>
        <taxon>Desulfovibrionales</taxon>
        <taxon>Desulfovibrionaceae</taxon>
        <taxon>Desulfovibrio</taxon>
    </lineage>
</organism>
<evidence type="ECO:0000256" key="10">
    <source>
        <dbReference type="SAM" id="Phobius"/>
    </source>
</evidence>
<feature type="transmembrane region" description="Helical" evidence="10">
    <location>
        <begin position="12"/>
        <end position="32"/>
    </location>
</feature>
<feature type="transmembrane region" description="Helical" evidence="10">
    <location>
        <begin position="127"/>
        <end position="145"/>
    </location>
</feature>
<comment type="caution">
    <text evidence="12">The sequence shown here is derived from an EMBL/GenBank/DDBJ whole genome shotgun (WGS) entry which is preliminary data.</text>
</comment>
<feature type="transmembrane region" description="Helical" evidence="10">
    <location>
        <begin position="87"/>
        <end position="107"/>
    </location>
</feature>
<dbReference type="PANTHER" id="PTHR35011:SF2">
    <property type="entry name" value="2,3-DIKETO-L-GULONATE TRAP TRANSPORTER SMALL PERMEASE PROTEIN YIAM"/>
    <property type="match status" value="1"/>
</dbReference>
<keyword evidence="4" id="KW-0997">Cell inner membrane</keyword>
<dbReference type="Proteomes" id="UP000503840">
    <property type="component" value="Unassembled WGS sequence"/>
</dbReference>
<dbReference type="EMBL" id="BLVO01000004">
    <property type="protein sequence ID" value="GFM32032.1"/>
    <property type="molecule type" value="Genomic_DNA"/>
</dbReference>
<evidence type="ECO:0000256" key="5">
    <source>
        <dbReference type="ARBA" id="ARBA00022692"/>
    </source>
</evidence>
<accession>A0A7J0BFR1</accession>
<evidence type="ECO:0000256" key="6">
    <source>
        <dbReference type="ARBA" id="ARBA00022989"/>
    </source>
</evidence>
<dbReference type="InterPro" id="IPR007387">
    <property type="entry name" value="TRAP_DctQ"/>
</dbReference>
<protein>
    <submittedName>
        <fullName evidence="12">C4-dicarboxylate ABC transporter permease</fullName>
    </submittedName>
</protein>
<evidence type="ECO:0000256" key="9">
    <source>
        <dbReference type="SAM" id="MobiDB-lite"/>
    </source>
</evidence>
<evidence type="ECO:0000313" key="13">
    <source>
        <dbReference type="Proteomes" id="UP000503840"/>
    </source>
</evidence>
<feature type="transmembrane region" description="Helical" evidence="10">
    <location>
        <begin position="52"/>
        <end position="75"/>
    </location>
</feature>
<comment type="subcellular location">
    <subcellularLocation>
        <location evidence="1">Cell inner membrane</location>
        <topology evidence="1">Multi-pass membrane protein</topology>
    </subcellularLocation>
</comment>
<dbReference type="GO" id="GO:0022857">
    <property type="term" value="F:transmembrane transporter activity"/>
    <property type="evidence" value="ECO:0007669"/>
    <property type="project" value="TreeGrafter"/>
</dbReference>
<comment type="similarity">
    <text evidence="8">Belongs to the TRAP transporter small permease family.</text>
</comment>
<keyword evidence="6 10" id="KW-1133">Transmembrane helix</keyword>
<evidence type="ECO:0000259" key="11">
    <source>
        <dbReference type="Pfam" id="PF04290"/>
    </source>
</evidence>
<feature type="region of interest" description="Disordered" evidence="9">
    <location>
        <begin position="160"/>
        <end position="182"/>
    </location>
</feature>
<dbReference type="AlphaFoldDB" id="A0A7J0BFR1"/>
<dbReference type="GO" id="GO:0015740">
    <property type="term" value="P:C4-dicarboxylate transport"/>
    <property type="evidence" value="ECO:0007669"/>
    <property type="project" value="TreeGrafter"/>
</dbReference>
<keyword evidence="13" id="KW-1185">Reference proteome</keyword>
<gene>
    <name evidence="12" type="ORF">DSM101010T_03970</name>
</gene>
<keyword evidence="5 10" id="KW-0812">Transmembrane</keyword>
<sequence>MEKLLKSLNKVLFWISVSSMAVMLVLIFLQVITRYIFNHTFEWSEELARFLFVWVVFLGSALIMGEGGHLAVQLLPRKFAGTPLGHAMNLFINACSYAFILLLLIQGSKMTSVMTFQTAPGLGISMSWVYAVIPLSACLMMLYLIRDTVEIFRKMRSTEDPQDAAANADALSVSEPASKNDE</sequence>
<name>A0A7J0BFR1_9BACT</name>
<keyword evidence="3" id="KW-1003">Cell membrane</keyword>
<dbReference type="PANTHER" id="PTHR35011">
    <property type="entry name" value="2,3-DIKETO-L-GULONATE TRAP TRANSPORTER SMALL PERMEASE PROTEIN YIAM"/>
    <property type="match status" value="1"/>
</dbReference>
<proteinExistence type="inferred from homology"/>
<reference evidence="12 13" key="1">
    <citation type="submission" date="2020-05" db="EMBL/GenBank/DDBJ databases">
        <title>Draft genome sequence of Desulfovibrio sp. strain HN2T.</title>
        <authorList>
            <person name="Ueno A."/>
            <person name="Tamazawa S."/>
            <person name="Tamamura S."/>
            <person name="Murakami T."/>
            <person name="Kiyama T."/>
            <person name="Inomata H."/>
            <person name="Amano Y."/>
            <person name="Miyakawa K."/>
            <person name="Tamaki H."/>
            <person name="Naganuma T."/>
            <person name="Kaneko K."/>
        </authorList>
    </citation>
    <scope>NUCLEOTIDE SEQUENCE [LARGE SCALE GENOMIC DNA]</scope>
    <source>
        <strain evidence="12 13">HN2</strain>
    </source>
</reference>
<feature type="domain" description="Tripartite ATP-independent periplasmic transporters DctQ component" evidence="11">
    <location>
        <begin position="23"/>
        <end position="153"/>
    </location>
</feature>
<evidence type="ECO:0000256" key="2">
    <source>
        <dbReference type="ARBA" id="ARBA00022448"/>
    </source>
</evidence>
<evidence type="ECO:0000256" key="1">
    <source>
        <dbReference type="ARBA" id="ARBA00004429"/>
    </source>
</evidence>
<dbReference type="GO" id="GO:0005886">
    <property type="term" value="C:plasma membrane"/>
    <property type="evidence" value="ECO:0007669"/>
    <property type="project" value="UniProtKB-SubCell"/>
</dbReference>
<dbReference type="RefSeq" id="WP_174403708.1">
    <property type="nucleotide sequence ID" value="NZ_BLVO01000004.1"/>
</dbReference>
<evidence type="ECO:0000256" key="8">
    <source>
        <dbReference type="ARBA" id="ARBA00038436"/>
    </source>
</evidence>
<evidence type="ECO:0000256" key="7">
    <source>
        <dbReference type="ARBA" id="ARBA00023136"/>
    </source>
</evidence>
<keyword evidence="7 10" id="KW-0472">Membrane</keyword>
<dbReference type="InterPro" id="IPR055348">
    <property type="entry name" value="DctQ"/>
</dbReference>
<dbReference type="Pfam" id="PF04290">
    <property type="entry name" value="DctQ"/>
    <property type="match status" value="1"/>
</dbReference>
<evidence type="ECO:0000256" key="3">
    <source>
        <dbReference type="ARBA" id="ARBA00022475"/>
    </source>
</evidence>
<keyword evidence="2" id="KW-0813">Transport</keyword>